<evidence type="ECO:0000256" key="1">
    <source>
        <dbReference type="SAM" id="MobiDB-lite"/>
    </source>
</evidence>
<dbReference type="PANTHER" id="PTHR47488:SF5">
    <property type="entry name" value="HMA DOMAIN-CONTAINING PROTEIN"/>
    <property type="match status" value="1"/>
</dbReference>
<dbReference type="GO" id="GO:0046872">
    <property type="term" value="F:metal ion binding"/>
    <property type="evidence" value="ECO:0007669"/>
    <property type="project" value="InterPro"/>
</dbReference>
<sequence>MADKISTIVLKVDLECERCYRKIRKVLCKIQDKMNIKTISFDEKSNTVTISGPFDADMVGNKLCCKAGRVIKEMDVKGKGKDAGKAKDGGGDKAKDAAKPAGEKDAGKAKEGGAKAEKKDEKAEKKEGGKGDKQEAKPDKAEKKEGGKDGKAEAKKVKFDLDGGAPAPASDAKPGKAMVMPPGMTKADLGPLLEKMMAAKAGSEPPRGEPIAPPPMMAPGAAQGVAVPSIWPAPAGSVSGYGYNPGYDYSAGAGGYGYGYGCGCGGYNGYCRCGKPAAPGGYYGVPVYDSQGWYYGGGGGARQPYYPQQQQQHYCEDPNAGCSVM</sequence>
<dbReference type="OMA" id="AMVATPW"/>
<dbReference type="AlphaFoldDB" id="A0A1B6QFI9"/>
<evidence type="ECO:0000259" key="2">
    <source>
        <dbReference type="PROSITE" id="PS50846"/>
    </source>
</evidence>
<feature type="domain" description="HMA" evidence="2">
    <location>
        <begin position="5"/>
        <end position="88"/>
    </location>
</feature>
<dbReference type="OrthoDB" id="785270at2759"/>
<dbReference type="SUPFAM" id="SSF55008">
    <property type="entry name" value="HMA, heavy metal-associated domain"/>
    <property type="match status" value="1"/>
</dbReference>
<dbReference type="InterPro" id="IPR036163">
    <property type="entry name" value="HMA_dom_sf"/>
</dbReference>
<protein>
    <recommendedName>
        <fullName evidence="2">HMA domain-containing protein</fullName>
    </recommendedName>
</protein>
<gene>
    <name evidence="3" type="ORF">SORBI_3002G370100</name>
</gene>
<reference evidence="3 4" key="1">
    <citation type="journal article" date="2009" name="Nature">
        <title>The Sorghum bicolor genome and the diversification of grasses.</title>
        <authorList>
            <person name="Paterson A.H."/>
            <person name="Bowers J.E."/>
            <person name="Bruggmann R."/>
            <person name="Dubchak I."/>
            <person name="Grimwood J."/>
            <person name="Gundlach H."/>
            <person name="Haberer G."/>
            <person name="Hellsten U."/>
            <person name="Mitros T."/>
            <person name="Poliakov A."/>
            <person name="Schmutz J."/>
            <person name="Spannagl M."/>
            <person name="Tang H."/>
            <person name="Wang X."/>
            <person name="Wicker T."/>
            <person name="Bharti A.K."/>
            <person name="Chapman J."/>
            <person name="Feltus F.A."/>
            <person name="Gowik U."/>
            <person name="Grigoriev I.V."/>
            <person name="Lyons E."/>
            <person name="Maher C.A."/>
            <person name="Martis M."/>
            <person name="Narechania A."/>
            <person name="Otillar R.P."/>
            <person name="Penning B.W."/>
            <person name="Salamov A.A."/>
            <person name="Wang Y."/>
            <person name="Zhang L."/>
            <person name="Carpita N.C."/>
            <person name="Freeling M."/>
            <person name="Gingle A.R."/>
            <person name="Hash C.T."/>
            <person name="Keller B."/>
            <person name="Klein P."/>
            <person name="Kresovich S."/>
            <person name="McCann M.C."/>
            <person name="Ming R."/>
            <person name="Peterson D.G."/>
            <person name="Mehboob-ur-Rahman"/>
            <person name="Ware D."/>
            <person name="Westhoff P."/>
            <person name="Mayer K.F."/>
            <person name="Messing J."/>
            <person name="Rokhsar D.S."/>
        </authorList>
    </citation>
    <scope>NUCLEOTIDE SEQUENCE [LARGE SCALE GENOMIC DNA]</scope>
    <source>
        <strain evidence="4">cv. BTx623</strain>
    </source>
</reference>
<dbReference type="GO" id="GO:1900150">
    <property type="term" value="P:regulation of defense response to fungus"/>
    <property type="evidence" value="ECO:0007669"/>
    <property type="project" value="InterPro"/>
</dbReference>
<dbReference type="KEGG" id="sbi:8079170"/>
<dbReference type="STRING" id="4558.A0A1B6QFI9"/>
<dbReference type="Gene3D" id="3.30.70.100">
    <property type="match status" value="1"/>
</dbReference>
<keyword evidence="4" id="KW-1185">Reference proteome</keyword>
<evidence type="ECO:0000313" key="3">
    <source>
        <dbReference type="EMBL" id="KXG36663.2"/>
    </source>
</evidence>
<dbReference type="InterPro" id="IPR044169">
    <property type="entry name" value="PI21"/>
</dbReference>
<evidence type="ECO:0000313" key="4">
    <source>
        <dbReference type="Proteomes" id="UP000000768"/>
    </source>
</evidence>
<dbReference type="PROSITE" id="PS50846">
    <property type="entry name" value="HMA_2"/>
    <property type="match status" value="1"/>
</dbReference>
<feature type="region of interest" description="Disordered" evidence="1">
    <location>
        <begin position="77"/>
        <end position="182"/>
    </location>
</feature>
<feature type="compositionally biased region" description="Basic and acidic residues" evidence="1">
    <location>
        <begin position="77"/>
        <end position="161"/>
    </location>
</feature>
<accession>A0A1B6QFI9</accession>
<dbReference type="EMBL" id="CM000761">
    <property type="protein sequence ID" value="KXG36663.2"/>
    <property type="molecule type" value="Genomic_DNA"/>
</dbReference>
<dbReference type="Gramene" id="KXG36663">
    <property type="protein sequence ID" value="KXG36663"/>
    <property type="gene ID" value="SORBI_3002G370100"/>
</dbReference>
<name>A0A1B6QFI9_SORBI</name>
<dbReference type="InterPro" id="IPR006121">
    <property type="entry name" value="HMA_dom"/>
</dbReference>
<dbReference type="InParanoid" id="A0A1B6QFI9"/>
<dbReference type="Proteomes" id="UP000000768">
    <property type="component" value="Chromosome 2"/>
</dbReference>
<proteinExistence type="predicted"/>
<organism evidence="3 4">
    <name type="scientific">Sorghum bicolor</name>
    <name type="common">Sorghum</name>
    <name type="synonym">Sorghum vulgare</name>
    <dbReference type="NCBI Taxonomy" id="4558"/>
    <lineage>
        <taxon>Eukaryota</taxon>
        <taxon>Viridiplantae</taxon>
        <taxon>Streptophyta</taxon>
        <taxon>Embryophyta</taxon>
        <taxon>Tracheophyta</taxon>
        <taxon>Spermatophyta</taxon>
        <taxon>Magnoliopsida</taxon>
        <taxon>Liliopsida</taxon>
        <taxon>Poales</taxon>
        <taxon>Poaceae</taxon>
        <taxon>PACMAD clade</taxon>
        <taxon>Panicoideae</taxon>
        <taxon>Andropogonodae</taxon>
        <taxon>Andropogoneae</taxon>
        <taxon>Sorghinae</taxon>
        <taxon>Sorghum</taxon>
    </lineage>
</organism>
<dbReference type="PANTHER" id="PTHR47488">
    <property type="entry name" value="HEAVY METAL TRANSPORT/DETOXIFICATION SUPERFAMILY PROTEIN"/>
    <property type="match status" value="1"/>
</dbReference>
<dbReference type="FunCoup" id="A0A1B6QFI9">
    <property type="interactions" value="821"/>
</dbReference>
<dbReference type="eggNOG" id="ENOG502R8VI">
    <property type="taxonomic scope" value="Eukaryota"/>
</dbReference>
<reference evidence="4" key="2">
    <citation type="journal article" date="2018" name="Plant J.">
        <title>The Sorghum bicolor reference genome: improved assembly, gene annotations, a transcriptome atlas, and signatures of genome organization.</title>
        <authorList>
            <person name="McCormick R.F."/>
            <person name="Truong S.K."/>
            <person name="Sreedasyam A."/>
            <person name="Jenkins J."/>
            <person name="Shu S."/>
            <person name="Sims D."/>
            <person name="Kennedy M."/>
            <person name="Amirebrahimi M."/>
            <person name="Weers B.D."/>
            <person name="McKinley B."/>
            <person name="Mattison A."/>
            <person name="Morishige D.T."/>
            <person name="Grimwood J."/>
            <person name="Schmutz J."/>
            <person name="Mullet J.E."/>
        </authorList>
    </citation>
    <scope>NUCLEOTIDE SEQUENCE [LARGE SCALE GENOMIC DNA]</scope>
    <source>
        <strain evidence="4">cv. BTx623</strain>
    </source>
</reference>